<dbReference type="Gene3D" id="1.10.10.60">
    <property type="entry name" value="Homeodomain-like"/>
    <property type="match status" value="2"/>
</dbReference>
<keyword evidence="6" id="KW-1185">Reference proteome</keyword>
<dbReference type="InterPro" id="IPR009057">
    <property type="entry name" value="Homeodomain-like_sf"/>
</dbReference>
<dbReference type="AlphaFoldDB" id="A0A0R1NRV4"/>
<dbReference type="PROSITE" id="PS01124">
    <property type="entry name" value="HTH_ARAC_FAMILY_2"/>
    <property type="match status" value="1"/>
</dbReference>
<dbReference type="GO" id="GO:0043565">
    <property type="term" value="F:sequence-specific DNA binding"/>
    <property type="evidence" value="ECO:0007669"/>
    <property type="project" value="InterPro"/>
</dbReference>
<dbReference type="SMART" id="SM00342">
    <property type="entry name" value="HTH_ARAC"/>
    <property type="match status" value="1"/>
</dbReference>
<evidence type="ECO:0000256" key="2">
    <source>
        <dbReference type="ARBA" id="ARBA00023125"/>
    </source>
</evidence>
<keyword evidence="3" id="KW-0804">Transcription</keyword>
<dbReference type="Proteomes" id="UP000051439">
    <property type="component" value="Unassembled WGS sequence"/>
</dbReference>
<name>A0A0R1NRV4_9LACO</name>
<dbReference type="Pfam" id="PF12833">
    <property type="entry name" value="HTH_18"/>
    <property type="match status" value="1"/>
</dbReference>
<reference evidence="5 6" key="1">
    <citation type="journal article" date="2015" name="Genome Announc.">
        <title>Expanding the biotechnology potential of lactobacilli through comparative genomics of 213 strains and associated genera.</title>
        <authorList>
            <person name="Sun Z."/>
            <person name="Harris H.M."/>
            <person name="McCann A."/>
            <person name="Guo C."/>
            <person name="Argimon S."/>
            <person name="Zhang W."/>
            <person name="Yang X."/>
            <person name="Jeffery I.B."/>
            <person name="Cooney J.C."/>
            <person name="Kagawa T.F."/>
            <person name="Liu W."/>
            <person name="Song Y."/>
            <person name="Salvetti E."/>
            <person name="Wrobel A."/>
            <person name="Rasinkangas P."/>
            <person name="Parkhill J."/>
            <person name="Rea M.C."/>
            <person name="O'Sullivan O."/>
            <person name="Ritari J."/>
            <person name="Douillard F.P."/>
            <person name="Paul Ross R."/>
            <person name="Yang R."/>
            <person name="Briner A.E."/>
            <person name="Felis G.E."/>
            <person name="de Vos W.M."/>
            <person name="Barrangou R."/>
            <person name="Klaenhammer T.R."/>
            <person name="Caufield P.W."/>
            <person name="Cui Y."/>
            <person name="Zhang H."/>
            <person name="O'Toole P.W."/>
        </authorList>
    </citation>
    <scope>NUCLEOTIDE SEQUENCE [LARGE SCALE GENOMIC DNA]</scope>
    <source>
        <strain evidence="5 6">DSM 19906</strain>
    </source>
</reference>
<dbReference type="PANTHER" id="PTHR43280:SF2">
    <property type="entry name" value="HTH-TYPE TRANSCRIPTIONAL REGULATOR EXSA"/>
    <property type="match status" value="1"/>
</dbReference>
<accession>A0A0R1NRV4</accession>
<dbReference type="SUPFAM" id="SSF46689">
    <property type="entry name" value="Homeodomain-like"/>
    <property type="match status" value="2"/>
</dbReference>
<dbReference type="SUPFAM" id="SSF51215">
    <property type="entry name" value="Regulatory protein AraC"/>
    <property type="match status" value="1"/>
</dbReference>
<evidence type="ECO:0000256" key="1">
    <source>
        <dbReference type="ARBA" id="ARBA00023015"/>
    </source>
</evidence>
<dbReference type="RefSeq" id="WP_056949152.1">
    <property type="nucleotide sequence ID" value="NZ_AZEB01000003.1"/>
</dbReference>
<gene>
    <name evidence="5" type="ORF">FC98_GL001596</name>
</gene>
<dbReference type="InterPro" id="IPR037923">
    <property type="entry name" value="HTH-like"/>
</dbReference>
<dbReference type="InterPro" id="IPR014710">
    <property type="entry name" value="RmlC-like_jellyroll"/>
</dbReference>
<dbReference type="InterPro" id="IPR018060">
    <property type="entry name" value="HTH_AraC"/>
</dbReference>
<dbReference type="GO" id="GO:0003700">
    <property type="term" value="F:DNA-binding transcription factor activity"/>
    <property type="evidence" value="ECO:0007669"/>
    <property type="project" value="InterPro"/>
</dbReference>
<dbReference type="EMBL" id="AZEB01000003">
    <property type="protein sequence ID" value="KRL22847.1"/>
    <property type="molecule type" value="Genomic_DNA"/>
</dbReference>
<dbReference type="Gene3D" id="2.60.120.10">
    <property type="entry name" value="Jelly Rolls"/>
    <property type="match status" value="1"/>
</dbReference>
<dbReference type="InterPro" id="IPR003313">
    <property type="entry name" value="AraC-bd"/>
</dbReference>
<protein>
    <submittedName>
        <fullName evidence="5">Transcriptional regulator, AraC family</fullName>
    </submittedName>
</protein>
<dbReference type="PANTHER" id="PTHR43280">
    <property type="entry name" value="ARAC-FAMILY TRANSCRIPTIONAL REGULATOR"/>
    <property type="match status" value="1"/>
</dbReference>
<dbReference type="PATRIC" id="fig|1423766.4.peg.1653"/>
<comment type="caution">
    <text evidence="5">The sequence shown here is derived from an EMBL/GenBank/DDBJ whole genome shotgun (WGS) entry which is preliminary data.</text>
</comment>
<organism evidence="5 6">
    <name type="scientific">Lentilactobacillus kisonensis DSM 19906 = JCM 15041</name>
    <dbReference type="NCBI Taxonomy" id="1423766"/>
    <lineage>
        <taxon>Bacteria</taxon>
        <taxon>Bacillati</taxon>
        <taxon>Bacillota</taxon>
        <taxon>Bacilli</taxon>
        <taxon>Lactobacillales</taxon>
        <taxon>Lactobacillaceae</taxon>
        <taxon>Lentilactobacillus</taxon>
    </lineage>
</organism>
<feature type="domain" description="HTH araC/xylS-type" evidence="4">
    <location>
        <begin position="174"/>
        <end position="272"/>
    </location>
</feature>
<dbReference type="Pfam" id="PF02311">
    <property type="entry name" value="AraC_binding"/>
    <property type="match status" value="1"/>
</dbReference>
<evidence type="ECO:0000313" key="6">
    <source>
        <dbReference type="Proteomes" id="UP000051439"/>
    </source>
</evidence>
<keyword evidence="1" id="KW-0805">Transcription regulation</keyword>
<evidence type="ECO:0000313" key="5">
    <source>
        <dbReference type="EMBL" id="KRL22847.1"/>
    </source>
</evidence>
<proteinExistence type="predicted"/>
<evidence type="ECO:0000259" key="4">
    <source>
        <dbReference type="PROSITE" id="PS01124"/>
    </source>
</evidence>
<evidence type="ECO:0000256" key="3">
    <source>
        <dbReference type="ARBA" id="ARBA00023163"/>
    </source>
</evidence>
<sequence>MNNFSLNEKQIVTFMAGGLFSADPGWKHKSRYHHGDYELMICLKGPIHLQVGENNMTLNSNDVLMIPPFTLMKGTESTTTSIEFYWLHFLSPQSKFQVQVEKQLTVNPMIALSHKYHLNNIDSLLISVHELLTVDSTLTFSQNQQDLLITLILIKLANSIGIKNDTGKNNALVAQLKEWIRTNIYRSPSLDDIASVAELNPQYVSRLFKKHVGMSPKHYMIHLKIQTAQVLLIRTNLSIKEVSNYAYYSDDKLFLKQFKKLSGVTPSEFRTMYQKIYHNNQVIDPMLPIPEEVTQQLAGDRDPGAPLKK</sequence>
<keyword evidence="2" id="KW-0238">DNA-binding</keyword>